<dbReference type="PANTHER" id="PTHR38652">
    <property type="entry name" value="INTERLEUKIN-31"/>
    <property type="match status" value="1"/>
</dbReference>
<dbReference type="GO" id="GO:0005125">
    <property type="term" value="F:cytokine activity"/>
    <property type="evidence" value="ECO:0007669"/>
    <property type="project" value="TreeGrafter"/>
</dbReference>
<dbReference type="GO" id="GO:0005615">
    <property type="term" value="C:extracellular space"/>
    <property type="evidence" value="ECO:0007669"/>
    <property type="project" value="TreeGrafter"/>
</dbReference>
<organism evidence="1 2">
    <name type="scientific">Tupaia chinensis</name>
    <name type="common">Chinese tree shrew</name>
    <name type="synonym">Tupaia belangeri chinensis</name>
    <dbReference type="NCBI Taxonomy" id="246437"/>
    <lineage>
        <taxon>Eukaryota</taxon>
        <taxon>Metazoa</taxon>
        <taxon>Chordata</taxon>
        <taxon>Craniata</taxon>
        <taxon>Vertebrata</taxon>
        <taxon>Euteleostomi</taxon>
        <taxon>Mammalia</taxon>
        <taxon>Eutheria</taxon>
        <taxon>Euarchontoglires</taxon>
        <taxon>Scandentia</taxon>
        <taxon>Tupaiidae</taxon>
        <taxon>Tupaia</taxon>
    </lineage>
</organism>
<keyword evidence="2" id="KW-1185">Reference proteome</keyword>
<dbReference type="EMBL" id="KB320685">
    <property type="protein sequence ID" value="ELW65505.1"/>
    <property type="molecule type" value="Genomic_DNA"/>
</dbReference>
<dbReference type="InterPro" id="IPR027987">
    <property type="entry name" value="IL-31"/>
</dbReference>
<dbReference type="OrthoDB" id="9837064at2759"/>
<reference evidence="2" key="1">
    <citation type="submission" date="2012-07" db="EMBL/GenBank/DDBJ databases">
        <title>Genome of the Chinese tree shrew, a rising model animal genetically related to primates.</title>
        <authorList>
            <person name="Zhang G."/>
            <person name="Fan Y."/>
            <person name="Yao Y."/>
            <person name="Huang Z."/>
        </authorList>
    </citation>
    <scope>NUCLEOTIDE SEQUENCE [LARGE SCALE GENOMIC DNA]</scope>
</reference>
<dbReference type="eggNOG" id="ENOG502TF53">
    <property type="taxonomic scope" value="Eukaryota"/>
</dbReference>
<dbReference type="FunCoup" id="L9KRF6">
    <property type="interactions" value="242"/>
</dbReference>
<name>L9KRF6_TUPCH</name>
<evidence type="ECO:0000313" key="1">
    <source>
        <dbReference type="EMBL" id="ELW65505.1"/>
    </source>
</evidence>
<dbReference type="InParanoid" id="L9KRF6"/>
<dbReference type="STRING" id="246437.L9KRF6"/>
<dbReference type="GO" id="GO:0005126">
    <property type="term" value="F:cytokine receptor binding"/>
    <property type="evidence" value="ECO:0007669"/>
    <property type="project" value="TreeGrafter"/>
</dbReference>
<dbReference type="KEGG" id="tup:102472966"/>
<dbReference type="Pfam" id="PF15209">
    <property type="entry name" value="IL31"/>
    <property type="match status" value="1"/>
</dbReference>
<reference evidence="2" key="2">
    <citation type="journal article" date="2013" name="Nat. Commun.">
        <title>Genome of the Chinese tree shrew.</title>
        <authorList>
            <person name="Fan Y."/>
            <person name="Huang Z.Y."/>
            <person name="Cao C.C."/>
            <person name="Chen C.S."/>
            <person name="Chen Y.X."/>
            <person name="Fan D.D."/>
            <person name="He J."/>
            <person name="Hou H.L."/>
            <person name="Hu L."/>
            <person name="Hu X.T."/>
            <person name="Jiang X.T."/>
            <person name="Lai R."/>
            <person name="Lang Y.S."/>
            <person name="Liang B."/>
            <person name="Liao S.G."/>
            <person name="Mu D."/>
            <person name="Ma Y.Y."/>
            <person name="Niu Y.Y."/>
            <person name="Sun X.Q."/>
            <person name="Xia J.Q."/>
            <person name="Xiao J."/>
            <person name="Xiong Z.Q."/>
            <person name="Xu L."/>
            <person name="Yang L."/>
            <person name="Zhang Y."/>
            <person name="Zhao W."/>
            <person name="Zhao X.D."/>
            <person name="Zheng Y.T."/>
            <person name="Zhou J.M."/>
            <person name="Zhu Y.B."/>
            <person name="Zhang G.J."/>
            <person name="Wang J."/>
            <person name="Yao Y.G."/>
        </authorList>
    </citation>
    <scope>NUCLEOTIDE SEQUENCE [LARGE SCALE GENOMIC DNA]</scope>
</reference>
<dbReference type="PANTHER" id="PTHR38652:SF1">
    <property type="entry name" value="INTERLEUKIN-31"/>
    <property type="match status" value="1"/>
</dbReference>
<dbReference type="AlphaFoldDB" id="L9KRF6"/>
<accession>L9KRF6</accession>
<gene>
    <name evidence="1" type="ORF">TREES_T100009007</name>
</gene>
<evidence type="ECO:0000313" key="2">
    <source>
        <dbReference type="Proteomes" id="UP000011518"/>
    </source>
</evidence>
<dbReference type="Proteomes" id="UP000011518">
    <property type="component" value="Unassembled WGS sequence"/>
</dbReference>
<proteinExistence type="predicted"/>
<protein>
    <submittedName>
        <fullName evidence="1">Interleukin-31</fullName>
    </submittedName>
</protein>
<sequence length="203" mass="22750">MGGTLAAPRHAGPLYTSGQRHGEHIWPRQLQGLRPRSLAMGSRTGPTKSALFLLCCLGTWLSSHMSPIRPLPRKDLKKTMVELRSLSNMLLDDFRRRERGMQISEEYKPPCFMSDRHAPDNINAAAIQAYFKAMEPFADNKTEIRTIIHQLSKLKSRNVPEVNVVVPTASFPQKSFTLTLLQELASCMGLALQSLNSRPQRAA</sequence>